<name>A0A8H6DNY1_9HYPO</name>
<comment type="caution">
    <text evidence="2">The sequence shown here is derived from an EMBL/GenBank/DDBJ whole genome shotgun (WGS) entry which is preliminary data.</text>
</comment>
<dbReference type="AlphaFoldDB" id="A0A8H6DNY1"/>
<feature type="compositionally biased region" description="Polar residues" evidence="1">
    <location>
        <begin position="292"/>
        <end position="304"/>
    </location>
</feature>
<feature type="compositionally biased region" description="Polar residues" evidence="1">
    <location>
        <begin position="243"/>
        <end position="252"/>
    </location>
</feature>
<feature type="compositionally biased region" description="Acidic residues" evidence="1">
    <location>
        <begin position="253"/>
        <end position="264"/>
    </location>
</feature>
<sequence length="335" mass="37746">MSNAAESSKNVATSSQKGSLVFQLPANLRPASLLWPTPSRPTITVAMQNHRRMVYHQLKAQRISPDDQEKVLSEWFVRAPDANEKAAMERASVFFGKDPFPRPRHTYYISSDVNDDYIRFVIRRGLRSGRISRQDLRQFITDRMVPFEESGLRFSLALIHIKYYLFLERRIPFLFTILGPGGTDPGPTGRRIVAQVTTDGLVDFTELNNNKYVEGPVEAEVEVAELNAHLHAHLQQILKSHDTNCSPQTEVDQSPDEEKPDEGDNDRLSVSSEPSEKNGDEGDSHSSDDLNDQSTAPTSCGSETGESDFEEYGRMTLTRWANSTISRISKAWKSK</sequence>
<dbReference type="OrthoDB" id="5099851at2759"/>
<dbReference type="Proteomes" id="UP000544331">
    <property type="component" value="Unassembled WGS sequence"/>
</dbReference>
<evidence type="ECO:0000313" key="2">
    <source>
        <dbReference type="EMBL" id="KAF5724393.1"/>
    </source>
</evidence>
<gene>
    <name evidence="2" type="ORF">FMUND_850</name>
</gene>
<accession>A0A8H6DNY1</accession>
<evidence type="ECO:0000313" key="3">
    <source>
        <dbReference type="Proteomes" id="UP000544331"/>
    </source>
</evidence>
<keyword evidence="3" id="KW-1185">Reference proteome</keyword>
<proteinExistence type="predicted"/>
<reference evidence="2 3" key="1">
    <citation type="submission" date="2020-05" db="EMBL/GenBank/DDBJ databases">
        <title>Identification and distribution of gene clusters putatively required for synthesis of sphingolipid metabolism inhibitors in phylogenetically diverse species of the filamentous fungus Fusarium.</title>
        <authorList>
            <person name="Kim H.-S."/>
            <person name="Busman M."/>
            <person name="Brown D.W."/>
            <person name="Divon H."/>
            <person name="Uhlig S."/>
            <person name="Proctor R.H."/>
        </authorList>
    </citation>
    <scope>NUCLEOTIDE SEQUENCE [LARGE SCALE GENOMIC DNA]</scope>
    <source>
        <strain evidence="2 3">NRRL 66235</strain>
    </source>
</reference>
<protein>
    <submittedName>
        <fullName evidence="2">Uncharacterized protein</fullName>
    </submittedName>
</protein>
<feature type="region of interest" description="Disordered" evidence="1">
    <location>
        <begin position="241"/>
        <end position="313"/>
    </location>
</feature>
<evidence type="ECO:0000256" key="1">
    <source>
        <dbReference type="SAM" id="MobiDB-lite"/>
    </source>
</evidence>
<dbReference type="EMBL" id="JAAOAN010000034">
    <property type="protein sequence ID" value="KAF5724393.1"/>
    <property type="molecule type" value="Genomic_DNA"/>
</dbReference>
<feature type="compositionally biased region" description="Basic and acidic residues" evidence="1">
    <location>
        <begin position="274"/>
        <end position="288"/>
    </location>
</feature>
<organism evidence="2 3">
    <name type="scientific">Fusarium mundagurra</name>
    <dbReference type="NCBI Taxonomy" id="1567541"/>
    <lineage>
        <taxon>Eukaryota</taxon>
        <taxon>Fungi</taxon>
        <taxon>Dikarya</taxon>
        <taxon>Ascomycota</taxon>
        <taxon>Pezizomycotina</taxon>
        <taxon>Sordariomycetes</taxon>
        <taxon>Hypocreomycetidae</taxon>
        <taxon>Hypocreales</taxon>
        <taxon>Nectriaceae</taxon>
        <taxon>Fusarium</taxon>
        <taxon>Fusarium fujikuroi species complex</taxon>
    </lineage>
</organism>